<dbReference type="AlphaFoldDB" id="A0A834YKQ8"/>
<organism evidence="2 3">
    <name type="scientific">Tetracentron sinense</name>
    <name type="common">Spur-leaf</name>
    <dbReference type="NCBI Taxonomy" id="13715"/>
    <lineage>
        <taxon>Eukaryota</taxon>
        <taxon>Viridiplantae</taxon>
        <taxon>Streptophyta</taxon>
        <taxon>Embryophyta</taxon>
        <taxon>Tracheophyta</taxon>
        <taxon>Spermatophyta</taxon>
        <taxon>Magnoliopsida</taxon>
        <taxon>Trochodendrales</taxon>
        <taxon>Trochodendraceae</taxon>
        <taxon>Tetracentron</taxon>
    </lineage>
</organism>
<name>A0A834YKQ8_TETSI</name>
<reference evidence="2 3" key="1">
    <citation type="submission" date="2020-04" db="EMBL/GenBank/DDBJ databases">
        <title>Plant Genome Project.</title>
        <authorList>
            <person name="Zhang R.-G."/>
        </authorList>
    </citation>
    <scope>NUCLEOTIDE SEQUENCE [LARGE SCALE GENOMIC DNA]</scope>
    <source>
        <strain evidence="2">YNK0</strain>
        <tissue evidence="2">Leaf</tissue>
    </source>
</reference>
<keyword evidence="1" id="KW-0812">Transmembrane</keyword>
<keyword evidence="1" id="KW-0472">Membrane</keyword>
<gene>
    <name evidence="2" type="ORF">HHK36_028250</name>
</gene>
<accession>A0A834YKQ8</accession>
<dbReference type="OrthoDB" id="19657at2759"/>
<feature type="transmembrane region" description="Helical" evidence="1">
    <location>
        <begin position="35"/>
        <end position="55"/>
    </location>
</feature>
<dbReference type="EMBL" id="JABCRI010000021">
    <property type="protein sequence ID" value="KAF8380760.1"/>
    <property type="molecule type" value="Genomic_DNA"/>
</dbReference>
<keyword evidence="3" id="KW-1185">Reference proteome</keyword>
<keyword evidence="1" id="KW-1133">Transmembrane helix</keyword>
<proteinExistence type="predicted"/>
<evidence type="ECO:0000313" key="3">
    <source>
        <dbReference type="Proteomes" id="UP000655225"/>
    </source>
</evidence>
<dbReference type="SUPFAM" id="SSF53474">
    <property type="entry name" value="alpha/beta-Hydrolases"/>
    <property type="match status" value="1"/>
</dbReference>
<evidence type="ECO:0000313" key="2">
    <source>
        <dbReference type="EMBL" id="KAF8380760.1"/>
    </source>
</evidence>
<dbReference type="Proteomes" id="UP000655225">
    <property type="component" value="Unassembled WGS sequence"/>
</dbReference>
<comment type="caution">
    <text evidence="2">The sequence shown here is derived from an EMBL/GenBank/DDBJ whole genome shotgun (WGS) entry which is preliminary data.</text>
</comment>
<dbReference type="Gene3D" id="3.40.50.1820">
    <property type="entry name" value="alpha/beta hydrolase"/>
    <property type="match status" value="1"/>
</dbReference>
<sequence length="84" mass="9345">MLFCYVSKYQSGSGAEGNNGVKIFYRTYGHGSIKVVLIICALSLSLSLILTTIMAKDTIALMDHLGWRKAHVFGHSMGEFRIFE</sequence>
<dbReference type="InterPro" id="IPR029058">
    <property type="entry name" value="AB_hydrolase_fold"/>
</dbReference>
<protein>
    <submittedName>
        <fullName evidence="2">Uncharacterized protein</fullName>
    </submittedName>
</protein>
<evidence type="ECO:0000256" key="1">
    <source>
        <dbReference type="SAM" id="Phobius"/>
    </source>
</evidence>